<dbReference type="EMBL" id="BAAAND010000001">
    <property type="protein sequence ID" value="GAA1568536.1"/>
    <property type="molecule type" value="Genomic_DNA"/>
</dbReference>
<evidence type="ECO:0000259" key="7">
    <source>
        <dbReference type="PROSITE" id="PS50110"/>
    </source>
</evidence>
<keyword evidence="4" id="KW-0804">Transcription</keyword>
<reference evidence="8 9" key="1">
    <citation type="journal article" date="2019" name="Int. J. Syst. Evol. Microbiol.">
        <title>The Global Catalogue of Microorganisms (GCM) 10K type strain sequencing project: providing services to taxonomists for standard genome sequencing and annotation.</title>
        <authorList>
            <consortium name="The Broad Institute Genomics Platform"/>
            <consortium name="The Broad Institute Genome Sequencing Center for Infectious Disease"/>
            <person name="Wu L."/>
            <person name="Ma J."/>
        </authorList>
    </citation>
    <scope>NUCLEOTIDE SEQUENCE [LARGE SCALE GENOMIC DNA]</scope>
    <source>
        <strain evidence="8 9">JCM 14304</strain>
    </source>
</reference>
<dbReference type="PROSITE" id="PS50043">
    <property type="entry name" value="HTH_LUXR_2"/>
    <property type="match status" value="1"/>
</dbReference>
<feature type="modified residue" description="4-aspartylphosphate" evidence="5">
    <location>
        <position position="54"/>
    </location>
</feature>
<keyword evidence="9" id="KW-1185">Reference proteome</keyword>
<dbReference type="InterPro" id="IPR001789">
    <property type="entry name" value="Sig_transdc_resp-reg_receiver"/>
</dbReference>
<evidence type="ECO:0000259" key="6">
    <source>
        <dbReference type="PROSITE" id="PS50043"/>
    </source>
</evidence>
<keyword evidence="2" id="KW-0805">Transcription regulation</keyword>
<feature type="domain" description="Response regulatory" evidence="7">
    <location>
        <begin position="3"/>
        <end position="119"/>
    </location>
</feature>
<evidence type="ECO:0000256" key="3">
    <source>
        <dbReference type="ARBA" id="ARBA00023125"/>
    </source>
</evidence>
<evidence type="ECO:0000256" key="4">
    <source>
        <dbReference type="ARBA" id="ARBA00023163"/>
    </source>
</evidence>
<organism evidence="8 9">
    <name type="scientific">Kribbella karoonensis</name>
    <dbReference type="NCBI Taxonomy" id="324851"/>
    <lineage>
        <taxon>Bacteria</taxon>
        <taxon>Bacillati</taxon>
        <taxon>Actinomycetota</taxon>
        <taxon>Actinomycetes</taxon>
        <taxon>Propionibacteriales</taxon>
        <taxon>Kribbellaceae</taxon>
        <taxon>Kribbella</taxon>
    </lineage>
</organism>
<dbReference type="PRINTS" id="PR00038">
    <property type="entry name" value="HTHLUXR"/>
</dbReference>
<proteinExistence type="predicted"/>
<dbReference type="InterPro" id="IPR058245">
    <property type="entry name" value="NreC/VraR/RcsB-like_REC"/>
</dbReference>
<dbReference type="Pfam" id="PF00196">
    <property type="entry name" value="GerE"/>
    <property type="match status" value="1"/>
</dbReference>
<dbReference type="Pfam" id="PF00072">
    <property type="entry name" value="Response_reg"/>
    <property type="match status" value="1"/>
</dbReference>
<keyword evidence="3" id="KW-0238">DNA-binding</keyword>
<evidence type="ECO:0000256" key="5">
    <source>
        <dbReference type="PROSITE-ProRule" id="PRU00169"/>
    </source>
</evidence>
<dbReference type="PANTHER" id="PTHR43214">
    <property type="entry name" value="TWO-COMPONENT RESPONSE REGULATOR"/>
    <property type="match status" value="1"/>
</dbReference>
<dbReference type="SMART" id="SM00421">
    <property type="entry name" value="HTH_LUXR"/>
    <property type="match status" value="1"/>
</dbReference>
<dbReference type="CDD" id="cd06170">
    <property type="entry name" value="LuxR_C_like"/>
    <property type="match status" value="1"/>
</dbReference>
<dbReference type="Gene3D" id="3.40.50.2300">
    <property type="match status" value="1"/>
</dbReference>
<sequence>MIRVVLADDHPVVRAGLAALLTSLPGIEVVGVAATGREAIREVVTTRPDVAVLDLQMPDLDGFAATRELARSAPEVAVLVLTMFEDDDSVFAAMRAGARGYLVKGAEQEEIDRAIRAVAAGEAIFGPGVARRVLTFFAAPPPADPFPELTTREREILDLLAAGLSNPAIAGRLDLAPKTVANNVSAIFTKLGTADRAAAIIQARDAGLGVPKDG</sequence>
<dbReference type="InterPro" id="IPR000792">
    <property type="entry name" value="Tscrpt_reg_LuxR_C"/>
</dbReference>
<evidence type="ECO:0000313" key="8">
    <source>
        <dbReference type="EMBL" id="GAA1568536.1"/>
    </source>
</evidence>
<dbReference type="PANTHER" id="PTHR43214:SF24">
    <property type="entry name" value="TRANSCRIPTIONAL REGULATORY PROTEIN NARL-RELATED"/>
    <property type="match status" value="1"/>
</dbReference>
<accession>A0ABN2D1T7</accession>
<gene>
    <name evidence="8" type="ORF">GCM10009742_08290</name>
</gene>
<dbReference type="InterPro" id="IPR011006">
    <property type="entry name" value="CheY-like_superfamily"/>
</dbReference>
<dbReference type="PROSITE" id="PS50110">
    <property type="entry name" value="RESPONSE_REGULATORY"/>
    <property type="match status" value="1"/>
</dbReference>
<dbReference type="InterPro" id="IPR016032">
    <property type="entry name" value="Sig_transdc_resp-reg_C-effctor"/>
</dbReference>
<evidence type="ECO:0000313" key="9">
    <source>
        <dbReference type="Proteomes" id="UP001500190"/>
    </source>
</evidence>
<dbReference type="Proteomes" id="UP001500190">
    <property type="component" value="Unassembled WGS sequence"/>
</dbReference>
<dbReference type="RefSeq" id="WP_344188002.1">
    <property type="nucleotide sequence ID" value="NZ_BAAAND010000001.1"/>
</dbReference>
<dbReference type="CDD" id="cd17535">
    <property type="entry name" value="REC_NarL-like"/>
    <property type="match status" value="1"/>
</dbReference>
<feature type="domain" description="HTH luxR-type" evidence="6">
    <location>
        <begin position="142"/>
        <end position="207"/>
    </location>
</feature>
<dbReference type="SMART" id="SM00448">
    <property type="entry name" value="REC"/>
    <property type="match status" value="1"/>
</dbReference>
<evidence type="ECO:0000256" key="1">
    <source>
        <dbReference type="ARBA" id="ARBA00022553"/>
    </source>
</evidence>
<dbReference type="InterPro" id="IPR039420">
    <property type="entry name" value="WalR-like"/>
</dbReference>
<evidence type="ECO:0000256" key="2">
    <source>
        <dbReference type="ARBA" id="ARBA00023015"/>
    </source>
</evidence>
<protein>
    <submittedName>
        <fullName evidence="8">Response regulator transcription factor</fullName>
    </submittedName>
</protein>
<dbReference type="SUPFAM" id="SSF46894">
    <property type="entry name" value="C-terminal effector domain of the bipartite response regulators"/>
    <property type="match status" value="1"/>
</dbReference>
<comment type="caution">
    <text evidence="8">The sequence shown here is derived from an EMBL/GenBank/DDBJ whole genome shotgun (WGS) entry which is preliminary data.</text>
</comment>
<dbReference type="PROSITE" id="PS00622">
    <property type="entry name" value="HTH_LUXR_1"/>
    <property type="match status" value="1"/>
</dbReference>
<dbReference type="SUPFAM" id="SSF52172">
    <property type="entry name" value="CheY-like"/>
    <property type="match status" value="1"/>
</dbReference>
<name>A0ABN2D1T7_9ACTN</name>
<keyword evidence="1 5" id="KW-0597">Phosphoprotein</keyword>